<dbReference type="PANTHER" id="PTHR24148">
    <property type="entry name" value="ANKYRIN REPEAT DOMAIN-CONTAINING PROTEIN 39 HOMOLOG-RELATED"/>
    <property type="match status" value="1"/>
</dbReference>
<evidence type="ECO:0000313" key="2">
    <source>
        <dbReference type="EMBL" id="KAJ2901505.1"/>
    </source>
</evidence>
<dbReference type="Pfam" id="PF06985">
    <property type="entry name" value="HET"/>
    <property type="match status" value="1"/>
</dbReference>
<keyword evidence="3" id="KW-1185">Reference proteome</keyword>
<dbReference type="Proteomes" id="UP001201980">
    <property type="component" value="Unassembled WGS sequence"/>
</dbReference>
<reference evidence="2" key="1">
    <citation type="submission" date="2022-07" db="EMBL/GenBank/DDBJ databases">
        <title>Draft genome sequence of Zalerion maritima ATCC 34329, a (micro)plastics degrading marine fungus.</title>
        <authorList>
            <person name="Paco A."/>
            <person name="Goncalves M.F.M."/>
            <person name="Rocha-Santos T.A.P."/>
            <person name="Alves A."/>
        </authorList>
    </citation>
    <scope>NUCLEOTIDE SEQUENCE</scope>
    <source>
        <strain evidence="2">ATCC 34329</strain>
    </source>
</reference>
<protein>
    <recommendedName>
        <fullName evidence="1">Heterokaryon incompatibility domain-containing protein</fullName>
    </recommendedName>
</protein>
<dbReference type="Pfam" id="PF26639">
    <property type="entry name" value="Het-6_barrel"/>
    <property type="match status" value="1"/>
</dbReference>
<organism evidence="2 3">
    <name type="scientific">Zalerion maritima</name>
    <dbReference type="NCBI Taxonomy" id="339359"/>
    <lineage>
        <taxon>Eukaryota</taxon>
        <taxon>Fungi</taxon>
        <taxon>Dikarya</taxon>
        <taxon>Ascomycota</taxon>
        <taxon>Pezizomycotina</taxon>
        <taxon>Sordariomycetes</taxon>
        <taxon>Lulworthiomycetidae</taxon>
        <taxon>Lulworthiales</taxon>
        <taxon>Lulworthiaceae</taxon>
        <taxon>Zalerion</taxon>
    </lineage>
</organism>
<feature type="domain" description="Heterokaryon incompatibility" evidence="1">
    <location>
        <begin position="54"/>
        <end position="113"/>
    </location>
</feature>
<gene>
    <name evidence="2" type="ORF">MKZ38_001733</name>
</gene>
<accession>A0AAD5RR35</accession>
<comment type="caution">
    <text evidence="2">The sequence shown here is derived from an EMBL/GenBank/DDBJ whole genome shotgun (WGS) entry which is preliminary data.</text>
</comment>
<name>A0AAD5RR35_9PEZI</name>
<dbReference type="InterPro" id="IPR010730">
    <property type="entry name" value="HET"/>
</dbReference>
<dbReference type="AlphaFoldDB" id="A0AAD5RR35"/>
<dbReference type="PANTHER" id="PTHR24148:SF64">
    <property type="entry name" value="HETEROKARYON INCOMPATIBILITY DOMAIN-CONTAINING PROTEIN"/>
    <property type="match status" value="1"/>
</dbReference>
<proteinExistence type="predicted"/>
<sequence length="480" mass="54177">MASSELSSSSVYKHRKLEEGHIRIIDLQPGGRDDDVLVTISHQALNLIVDTCSALSWQWGPEEAPKTILVLEKDDNGVILRTGSMNVRATLLHALKHLRRRDRALSLWVDAICTVIYGLATEVLVWLGVEEEDSHRAVQFMYKLVNQDKNDDDISLVFNANLDLDGQILSHALRRLFARGLFSRRWVIQNIFTMFRKNDMSGFTSRHYTLGDLVINLARFEASRLHDPIYAVLSLASDVKPSFSTQVEETPAGGLRRLREKMGTFATGESLTEAQHEQGSNLVQRHEICESGSLDIICYPWAPELYPEVEENDEMKWPSWIMPITDQEYQPGGGMERFCRVNLDSFIESEKPPDQLWRTLVADRWYPLALGGEHTPALAVRGNYIVQYLEKARGTKEAATATAAETSWSLLGLGLAPSAAQNDDEVCIIYGCSIPLILRQVQGTIRYRIIGGAYVAYMMDGEAMVWRKNENIQGQTYILE</sequence>
<evidence type="ECO:0000313" key="3">
    <source>
        <dbReference type="Proteomes" id="UP001201980"/>
    </source>
</evidence>
<dbReference type="InterPro" id="IPR052895">
    <property type="entry name" value="HetReg/Transcr_Mod"/>
</dbReference>
<dbReference type="EMBL" id="JAKWBI020000149">
    <property type="protein sequence ID" value="KAJ2901505.1"/>
    <property type="molecule type" value="Genomic_DNA"/>
</dbReference>
<evidence type="ECO:0000259" key="1">
    <source>
        <dbReference type="Pfam" id="PF06985"/>
    </source>
</evidence>